<comment type="caution">
    <text evidence="2">The sequence shown here is derived from an EMBL/GenBank/DDBJ whole genome shotgun (WGS) entry which is preliminary data.</text>
</comment>
<dbReference type="PATRIC" id="fig|857291.3.peg.1097"/>
<organism evidence="2 3">
    <name type="scientific">Prevotella histicola F0411</name>
    <dbReference type="NCBI Taxonomy" id="857291"/>
    <lineage>
        <taxon>Bacteria</taxon>
        <taxon>Pseudomonadati</taxon>
        <taxon>Bacteroidota</taxon>
        <taxon>Bacteroidia</taxon>
        <taxon>Bacteroidales</taxon>
        <taxon>Prevotellaceae</taxon>
        <taxon>Prevotella</taxon>
    </lineage>
</organism>
<dbReference type="AlphaFoldDB" id="G6AG75"/>
<feature type="domain" description="N-terminal" evidence="1">
    <location>
        <begin position="268"/>
        <end position="342"/>
    </location>
</feature>
<proteinExistence type="predicted"/>
<dbReference type="RefSeq" id="WP_008823013.1">
    <property type="nucleotide sequence ID" value="NZ_JH376763.1"/>
</dbReference>
<reference evidence="2 3" key="1">
    <citation type="submission" date="2011-10" db="EMBL/GenBank/DDBJ databases">
        <title>The Genome Sequence of Prevotella histicola F0411.</title>
        <authorList>
            <consortium name="The Broad Institute Genome Sequencing Platform"/>
            <person name="Earl A."/>
            <person name="Ward D."/>
            <person name="Feldgarden M."/>
            <person name="Gevers D."/>
            <person name="Izard J."/>
            <person name="Ganesan A."/>
            <person name="Blanton J.M."/>
            <person name="Baranova O.V."/>
            <person name="Tanner A.C."/>
            <person name="Mathney J.M.J."/>
            <person name="Dewhirst F.E."/>
            <person name="Young S.K."/>
            <person name="Zeng Q."/>
            <person name="Gargeya S."/>
            <person name="Fitzgerald M."/>
            <person name="Haas B."/>
            <person name="Abouelleil A."/>
            <person name="Alvarado L."/>
            <person name="Arachchi H.M."/>
            <person name="Berlin A."/>
            <person name="Brown A."/>
            <person name="Chapman S.B."/>
            <person name="Chen Z."/>
            <person name="Dunbar C."/>
            <person name="Freedman E."/>
            <person name="Gearin G."/>
            <person name="Gellesch M."/>
            <person name="Goldberg J."/>
            <person name="Griggs A."/>
            <person name="Gujja S."/>
            <person name="Heiman D."/>
            <person name="Howarth C."/>
            <person name="Larson L."/>
            <person name="Lui A."/>
            <person name="MacDonald P.J.P."/>
            <person name="Montmayeur A."/>
            <person name="Murphy C."/>
            <person name="Neiman D."/>
            <person name="Pearson M."/>
            <person name="Priest M."/>
            <person name="Roberts A."/>
            <person name="Saif S."/>
            <person name="Shea T."/>
            <person name="Shenoy N."/>
            <person name="Sisk P."/>
            <person name="Stolte C."/>
            <person name="Sykes S."/>
            <person name="Wortman J."/>
            <person name="Nusbaum C."/>
            <person name="Birren B."/>
        </authorList>
    </citation>
    <scope>NUCLEOTIDE SEQUENCE [LARGE SCALE GENOMIC DNA]</scope>
    <source>
        <strain evidence="2 3">F0411</strain>
    </source>
</reference>
<evidence type="ECO:0000313" key="3">
    <source>
        <dbReference type="Proteomes" id="UP000004597"/>
    </source>
</evidence>
<dbReference type="Pfam" id="PF08401">
    <property type="entry name" value="ArdcN"/>
    <property type="match status" value="1"/>
</dbReference>
<dbReference type="GO" id="GO:0003697">
    <property type="term" value="F:single-stranded DNA binding"/>
    <property type="evidence" value="ECO:0007669"/>
    <property type="project" value="InterPro"/>
</dbReference>
<dbReference type="HOGENOM" id="CLU_690494_0_0_10"/>
<sequence>MEGKKTSDNKKNGVAKDMSQSIPLVSIESFILPTPNHRVKERLESSSLNSRNISSVGLNTVDLYSGKTISYRAVKKDVDFSDYYEATSAEFQNISKDGNASSLWSSLKQENDLHWVHSPSSDSEYLLDYEHQKVYRYSDHWGKVGSCEWALNDITTGWNVGVSFLKDFKALPSSRSEVLRSSFIEKLNQSIVNLEDIINRPDIKKTSSAEKALRNRLNSLVDYKETLTDWKVFNEKYNVDKQSKNIHDMGNKKDTSPKAANTSYADSVLQKFADMMIKRMSEMKDSNWTKGWMNGHSEAGLPRNALTGRLYTGFNPLMLAFHSTHEGYKTAMFLTAHQLYDMNEPLKDSTTGKIKTENLDKVMKIKPGENYFPVLYILHGYRDNKGNICDKNPSIFVHT</sequence>
<keyword evidence="3" id="KW-1185">Reference proteome</keyword>
<dbReference type="EMBL" id="AFXP01000009">
    <property type="protein sequence ID" value="EHG16266.1"/>
    <property type="molecule type" value="Genomic_DNA"/>
</dbReference>
<dbReference type="Proteomes" id="UP000004597">
    <property type="component" value="Unassembled WGS sequence"/>
</dbReference>
<dbReference type="GeneID" id="66731999"/>
<accession>G6AG75</accession>
<evidence type="ECO:0000259" key="1">
    <source>
        <dbReference type="Pfam" id="PF08401"/>
    </source>
</evidence>
<gene>
    <name evidence="2" type="ORF">HMPREF9138_01102</name>
</gene>
<dbReference type="InterPro" id="IPR013610">
    <property type="entry name" value="ArdC_N"/>
</dbReference>
<evidence type="ECO:0000313" key="2">
    <source>
        <dbReference type="EMBL" id="EHG16266.1"/>
    </source>
</evidence>
<protein>
    <recommendedName>
        <fullName evidence="1">N-terminal domain-containing protein</fullName>
    </recommendedName>
</protein>
<name>G6AG75_9BACT</name>